<evidence type="ECO:0000256" key="7">
    <source>
        <dbReference type="ARBA" id="ARBA00023136"/>
    </source>
</evidence>
<evidence type="ECO:0000256" key="1">
    <source>
        <dbReference type="ARBA" id="ARBA00004651"/>
    </source>
</evidence>
<keyword evidence="10" id="KW-1185">Reference proteome</keyword>
<feature type="transmembrane region" description="Helical" evidence="8">
    <location>
        <begin position="325"/>
        <end position="342"/>
    </location>
</feature>
<gene>
    <name evidence="9" type="ORF">NDI38_09270</name>
</gene>
<keyword evidence="6 8" id="KW-1133">Transmembrane helix</keyword>
<accession>A0ABV0KHA7</accession>
<feature type="transmembrane region" description="Helical" evidence="8">
    <location>
        <begin position="206"/>
        <end position="227"/>
    </location>
</feature>
<evidence type="ECO:0000256" key="4">
    <source>
        <dbReference type="ARBA" id="ARBA00022475"/>
    </source>
</evidence>
<evidence type="ECO:0000256" key="3">
    <source>
        <dbReference type="ARBA" id="ARBA00022448"/>
    </source>
</evidence>
<comment type="similarity">
    <text evidence="2">Belongs to the binding-protein-dependent transport system permease family. FecCD subfamily.</text>
</comment>
<dbReference type="RefSeq" id="WP_190447279.1">
    <property type="nucleotide sequence ID" value="NZ_JAMPLM010000006.1"/>
</dbReference>
<dbReference type="InterPro" id="IPR000522">
    <property type="entry name" value="ABC_transptr_permease_BtuC"/>
</dbReference>
<dbReference type="Proteomes" id="UP001476950">
    <property type="component" value="Unassembled WGS sequence"/>
</dbReference>
<organism evidence="9 10">
    <name type="scientific">Stenomitos frigidus AS-A4</name>
    <dbReference type="NCBI Taxonomy" id="2933935"/>
    <lineage>
        <taxon>Bacteria</taxon>
        <taxon>Bacillati</taxon>
        <taxon>Cyanobacteriota</taxon>
        <taxon>Cyanophyceae</taxon>
        <taxon>Leptolyngbyales</taxon>
        <taxon>Leptolyngbyaceae</taxon>
        <taxon>Stenomitos</taxon>
    </lineage>
</organism>
<keyword evidence="5 8" id="KW-0812">Transmembrane</keyword>
<keyword evidence="7 8" id="KW-0472">Membrane</keyword>
<dbReference type="InterPro" id="IPR037294">
    <property type="entry name" value="ABC_BtuC-like"/>
</dbReference>
<evidence type="ECO:0000256" key="8">
    <source>
        <dbReference type="SAM" id="Phobius"/>
    </source>
</evidence>
<dbReference type="Pfam" id="PF01032">
    <property type="entry name" value="FecCD"/>
    <property type="match status" value="1"/>
</dbReference>
<evidence type="ECO:0000313" key="10">
    <source>
        <dbReference type="Proteomes" id="UP001476950"/>
    </source>
</evidence>
<evidence type="ECO:0000256" key="2">
    <source>
        <dbReference type="ARBA" id="ARBA00007935"/>
    </source>
</evidence>
<dbReference type="PANTHER" id="PTHR30472:SF24">
    <property type="entry name" value="FERRIC ENTEROBACTIN TRANSPORT SYSTEM PERMEASE PROTEIN FEPG"/>
    <property type="match status" value="1"/>
</dbReference>
<sequence length="347" mass="36678">MSHWIVVRPRQMPISFRVQRQVPLVLLLLTVITLAIVILSASYGEYPISPLDVLKTLLGIETGNPDHAFVIYTLRLPRALVALLAGIGLAIPGAILQGLTRNPLAAPDVIGINAGASMAAVSLIVLFPAAPLFAIPLSAFAGAAIAATLIYLLAWDRGSSPIRFILIGVGIAAVASAITSVLMAFGQINNVTQALIWMTGSVYGRSWEHILLLLPWLGIFVPLALLLSRELNVLHLGDDVARGLGSNVEWQRFLLLLTSVALTGASVATAGTIGFVGLMAPHLARQLVGTASEGLLPTTALLGGLITVLADLLGRSLFSPTELPCGVLTALVGAPYFLYLLYQNRHQ</sequence>
<keyword evidence="4" id="KW-1003">Cell membrane</keyword>
<comment type="subcellular location">
    <subcellularLocation>
        <location evidence="1">Cell membrane</location>
        <topology evidence="1">Multi-pass membrane protein</topology>
    </subcellularLocation>
</comment>
<proteinExistence type="inferred from homology"/>
<dbReference type="SUPFAM" id="SSF81345">
    <property type="entry name" value="ABC transporter involved in vitamin B12 uptake, BtuC"/>
    <property type="match status" value="1"/>
</dbReference>
<protein>
    <submittedName>
        <fullName evidence="9">Iron ABC transporter permease</fullName>
    </submittedName>
</protein>
<feature type="transmembrane region" description="Helical" evidence="8">
    <location>
        <begin position="79"/>
        <end position="97"/>
    </location>
</feature>
<evidence type="ECO:0000313" key="9">
    <source>
        <dbReference type="EMBL" id="MEP1058627.1"/>
    </source>
</evidence>
<evidence type="ECO:0000256" key="6">
    <source>
        <dbReference type="ARBA" id="ARBA00022989"/>
    </source>
</evidence>
<name>A0ABV0KHA7_9CYAN</name>
<feature type="transmembrane region" description="Helical" evidence="8">
    <location>
        <begin position="253"/>
        <end position="275"/>
    </location>
</feature>
<dbReference type="Gene3D" id="1.10.3470.10">
    <property type="entry name" value="ABC transporter involved in vitamin B12 uptake, BtuC"/>
    <property type="match status" value="1"/>
</dbReference>
<feature type="transmembrane region" description="Helical" evidence="8">
    <location>
        <begin position="109"/>
        <end position="127"/>
    </location>
</feature>
<dbReference type="PANTHER" id="PTHR30472">
    <property type="entry name" value="FERRIC ENTEROBACTIN TRANSPORT SYSTEM PERMEASE PROTEIN"/>
    <property type="match status" value="1"/>
</dbReference>
<dbReference type="EMBL" id="JAMPLM010000006">
    <property type="protein sequence ID" value="MEP1058627.1"/>
    <property type="molecule type" value="Genomic_DNA"/>
</dbReference>
<feature type="transmembrane region" description="Helical" evidence="8">
    <location>
        <begin position="164"/>
        <end position="186"/>
    </location>
</feature>
<reference evidence="9 10" key="1">
    <citation type="submission" date="2022-04" db="EMBL/GenBank/DDBJ databases">
        <title>Positive selection, recombination, and allopatry shape intraspecific diversity of widespread and dominant cyanobacteria.</title>
        <authorList>
            <person name="Wei J."/>
            <person name="Shu W."/>
            <person name="Hu C."/>
        </authorList>
    </citation>
    <scope>NUCLEOTIDE SEQUENCE [LARGE SCALE GENOMIC DNA]</scope>
    <source>
        <strain evidence="9 10">AS-A4</strain>
    </source>
</reference>
<feature type="transmembrane region" description="Helical" evidence="8">
    <location>
        <begin position="133"/>
        <end position="152"/>
    </location>
</feature>
<dbReference type="CDD" id="cd06550">
    <property type="entry name" value="TM_ABC_iron-siderophores_like"/>
    <property type="match status" value="1"/>
</dbReference>
<feature type="transmembrane region" description="Helical" evidence="8">
    <location>
        <begin position="21"/>
        <end position="43"/>
    </location>
</feature>
<evidence type="ECO:0000256" key="5">
    <source>
        <dbReference type="ARBA" id="ARBA00022692"/>
    </source>
</evidence>
<keyword evidence="3" id="KW-0813">Transport</keyword>
<comment type="caution">
    <text evidence="9">The sequence shown here is derived from an EMBL/GenBank/DDBJ whole genome shotgun (WGS) entry which is preliminary data.</text>
</comment>